<proteinExistence type="predicted"/>
<feature type="transmembrane region" description="Helical" evidence="1">
    <location>
        <begin position="64"/>
        <end position="82"/>
    </location>
</feature>
<evidence type="ECO:0000313" key="2">
    <source>
        <dbReference type="EMBL" id="ADD27121.1"/>
    </source>
</evidence>
<organism evidence="2 3">
    <name type="scientific">Meiothermus ruber (strain ATCC 35948 / DSM 1279 / VKM B-1258 / 21)</name>
    <name type="common">Thermus ruber</name>
    <dbReference type="NCBI Taxonomy" id="504728"/>
    <lineage>
        <taxon>Bacteria</taxon>
        <taxon>Thermotogati</taxon>
        <taxon>Deinococcota</taxon>
        <taxon>Deinococci</taxon>
        <taxon>Thermales</taxon>
        <taxon>Thermaceae</taxon>
        <taxon>Meiothermus</taxon>
    </lineage>
</organism>
<protein>
    <submittedName>
        <fullName evidence="2">Uncharacterized protein</fullName>
    </submittedName>
</protein>
<dbReference type="EMBL" id="CP001743">
    <property type="protein sequence ID" value="ADD27121.1"/>
    <property type="molecule type" value="Genomic_DNA"/>
</dbReference>
<feature type="transmembrane region" description="Helical" evidence="1">
    <location>
        <begin position="88"/>
        <end position="107"/>
    </location>
</feature>
<dbReference type="KEGG" id="mrb:Mrub_0343"/>
<keyword evidence="1" id="KW-1133">Transmembrane helix</keyword>
<dbReference type="AlphaFoldDB" id="A0A806CQ63"/>
<evidence type="ECO:0000256" key="1">
    <source>
        <dbReference type="SAM" id="Phobius"/>
    </source>
</evidence>
<gene>
    <name evidence="2" type="ordered locus">Mrub_0343</name>
</gene>
<feature type="transmembrane region" description="Helical" evidence="1">
    <location>
        <begin position="276"/>
        <end position="295"/>
    </location>
</feature>
<keyword evidence="1" id="KW-0472">Membrane</keyword>
<feature type="transmembrane region" description="Helical" evidence="1">
    <location>
        <begin position="37"/>
        <end position="57"/>
    </location>
</feature>
<evidence type="ECO:0000313" key="3">
    <source>
        <dbReference type="Proteomes" id="UP000006655"/>
    </source>
</evidence>
<feature type="transmembrane region" description="Helical" evidence="1">
    <location>
        <begin position="253"/>
        <end position="270"/>
    </location>
</feature>
<feature type="transmembrane region" description="Helical" evidence="1">
    <location>
        <begin position="119"/>
        <end position="140"/>
    </location>
</feature>
<dbReference type="Proteomes" id="UP000006655">
    <property type="component" value="Chromosome"/>
</dbReference>
<keyword evidence="3" id="KW-1185">Reference proteome</keyword>
<feature type="transmembrane region" description="Helical" evidence="1">
    <location>
        <begin position="226"/>
        <end position="246"/>
    </location>
</feature>
<sequence length="312" mass="34364">MSLRRATKSIILLPHMLAVFGSLASVLSFIVSTDNDLGRSIAIAISSMLAFVGYYLPARDETPALPELILAFGVITVLLHLIMPPTVLSALAQVLCMIFLALMSNRVKLFFLIKPKLSVVFLFLPISMFGSSFLMMNHWIAYNILKPHYLEYSGKAKTSHQFEIRGSMVVANTWEEMLRLGTYLSGVTNPYLSGLLWASGHSLPEASRAGKTGVDVPNGNEDIFKIWVGLAFLCETTIYGAILLFILKLTGSFWNVLLIHMMTNLFGFSITVGPELLGILLSGTFLALGGAWLVFQLRYLGARFSQTGPRFG</sequence>
<name>A0A806CQ63_MEIRD</name>
<feature type="transmembrane region" description="Helical" evidence="1">
    <location>
        <begin position="12"/>
        <end position="31"/>
    </location>
</feature>
<reference evidence="2 3" key="1">
    <citation type="journal article" date="2010" name="Stand. Genomic Sci.">
        <title>Complete genome sequence of Meiothermus ruber type strain (21).</title>
        <authorList>
            <person name="Tindall B.J."/>
            <person name="Sikorski J."/>
            <person name="Lucas S."/>
            <person name="Goltsman E."/>
            <person name="Copeland A."/>
            <person name="Glavina Del Rio T."/>
            <person name="Nolan M."/>
            <person name="Tice H."/>
            <person name="Cheng J.F."/>
            <person name="Han C."/>
            <person name="Pitluck S."/>
            <person name="Liolios K."/>
            <person name="Ivanova N."/>
            <person name="Mavromatis K."/>
            <person name="Ovchinnikova G."/>
            <person name="Pati A."/>
            <person name="Fahnrich R."/>
            <person name="Goodwin L."/>
            <person name="Chen A."/>
            <person name="Palaniappan K."/>
            <person name="Land M."/>
            <person name="Hauser L."/>
            <person name="Chang Y.J."/>
            <person name="Jeffries C.D."/>
            <person name="Rohde M."/>
            <person name="Goker M."/>
            <person name="Woyke T."/>
            <person name="Bristow J."/>
            <person name="Eisen J.A."/>
            <person name="Markowitz V."/>
            <person name="Hugenholtz P."/>
            <person name="Kyrpides N.C."/>
            <person name="Klenk H.P."/>
            <person name="Lapidus A."/>
        </authorList>
    </citation>
    <scope>NUCLEOTIDE SEQUENCE [LARGE SCALE GENOMIC DNA]</scope>
    <source>
        <strain evidence="3">ATCC 35948 / DSM 1279 / VKM B-1258 / 21</strain>
    </source>
</reference>
<keyword evidence="1" id="KW-0812">Transmembrane</keyword>
<accession>A0A806CQ63</accession>